<dbReference type="PANTHER" id="PTHR43377:SF1">
    <property type="entry name" value="BILIVERDIN REDUCTASE A"/>
    <property type="match status" value="1"/>
</dbReference>
<dbReference type="SUPFAM" id="SSF51735">
    <property type="entry name" value="NAD(P)-binding Rossmann-fold domains"/>
    <property type="match status" value="1"/>
</dbReference>
<dbReference type="SUPFAM" id="SSF55347">
    <property type="entry name" value="Glyceraldehyde-3-phosphate dehydrogenase-like, C-terminal domain"/>
    <property type="match status" value="1"/>
</dbReference>
<dbReference type="Pfam" id="PF01408">
    <property type="entry name" value="GFO_IDH_MocA"/>
    <property type="match status" value="1"/>
</dbReference>
<gene>
    <name evidence="3" type="ORF">M2350_003089</name>
</gene>
<dbReference type="InterPro" id="IPR055170">
    <property type="entry name" value="GFO_IDH_MocA-like_dom"/>
</dbReference>
<protein>
    <submittedName>
        <fullName evidence="3">Dehydrogenase</fullName>
    </submittedName>
</protein>
<dbReference type="Gene3D" id="3.40.50.720">
    <property type="entry name" value="NAD(P)-binding Rossmann-like Domain"/>
    <property type="match status" value="1"/>
</dbReference>
<dbReference type="RefSeq" id="WP_259100589.1">
    <property type="nucleotide sequence ID" value="NZ_CP130454.1"/>
</dbReference>
<keyword evidence="4" id="KW-1185">Reference proteome</keyword>
<dbReference type="Proteomes" id="UP001204798">
    <property type="component" value="Unassembled WGS sequence"/>
</dbReference>
<proteinExistence type="predicted"/>
<dbReference type="InterPro" id="IPR036291">
    <property type="entry name" value="NAD(P)-bd_dom_sf"/>
</dbReference>
<dbReference type="PANTHER" id="PTHR43377">
    <property type="entry name" value="BILIVERDIN REDUCTASE A"/>
    <property type="match status" value="1"/>
</dbReference>
<sequence>MRNGKVGVGLIGCGVMGKSLTTHLKTIEQAKLVAACDAVEEVAKAFGSEFGVWTTTSLDELLSREDVDAVLIATPSYLHAEQTVAAAEAGKHVFCEKPMALTLEDCDRMIDACRKNNVNLMVGQVLRYFPIHAKVKELVDSGELGRLLCLTIYRLGGGFTGVWAKEWRKSKALSGGMLMEVNIHELDFLRWVGGEVESVFAVGENFLHPDCDYPDCVIVTLRFRNGAIGTLHASQVSTAGDYGGRADCERGSLLFPKLWGGELVVQTEKGQQVFKAEELSAENPVRRELREFVESIVEGRQPAITGEDGRAAVALALAVYRSIETNGVVKL</sequence>
<comment type="caution">
    <text evidence="3">The sequence shown here is derived from an EMBL/GenBank/DDBJ whole genome shotgun (WGS) entry which is preliminary data.</text>
</comment>
<name>A0ABT2ERR3_9BACT</name>
<evidence type="ECO:0000313" key="4">
    <source>
        <dbReference type="Proteomes" id="UP001204798"/>
    </source>
</evidence>
<evidence type="ECO:0000313" key="3">
    <source>
        <dbReference type="EMBL" id="MCS3920654.1"/>
    </source>
</evidence>
<dbReference type="InterPro" id="IPR000683">
    <property type="entry name" value="Gfo/Idh/MocA-like_OxRdtase_N"/>
</dbReference>
<dbReference type="Gene3D" id="3.30.360.10">
    <property type="entry name" value="Dihydrodipicolinate Reductase, domain 2"/>
    <property type="match status" value="1"/>
</dbReference>
<evidence type="ECO:0000259" key="1">
    <source>
        <dbReference type="Pfam" id="PF01408"/>
    </source>
</evidence>
<evidence type="ECO:0000259" key="2">
    <source>
        <dbReference type="Pfam" id="PF22725"/>
    </source>
</evidence>
<accession>A0ABT2ERR3</accession>
<organism evidence="3 4">
    <name type="scientific">Candidatus Fervidibacter sacchari</name>
    <dbReference type="NCBI Taxonomy" id="1448929"/>
    <lineage>
        <taxon>Bacteria</taxon>
        <taxon>Candidatus Fervidibacterota</taxon>
        <taxon>Candidatus Fervidibacter</taxon>
    </lineage>
</organism>
<feature type="domain" description="Gfo/Idh/MocA-like oxidoreductase N-terminal" evidence="1">
    <location>
        <begin position="7"/>
        <end position="123"/>
    </location>
</feature>
<dbReference type="EMBL" id="JANUCP010000006">
    <property type="protein sequence ID" value="MCS3920654.1"/>
    <property type="molecule type" value="Genomic_DNA"/>
</dbReference>
<reference evidence="3 4" key="1">
    <citation type="submission" date="2022-08" db="EMBL/GenBank/DDBJ databases">
        <title>Bacterial and archaeal communities from various locations to study Microbial Dark Matter (Phase II).</title>
        <authorList>
            <person name="Stepanauskas R."/>
        </authorList>
    </citation>
    <scope>NUCLEOTIDE SEQUENCE [LARGE SCALE GENOMIC DNA]</scope>
    <source>
        <strain evidence="3 4">PD1</strain>
    </source>
</reference>
<feature type="domain" description="GFO/IDH/MocA-like oxidoreductase" evidence="2">
    <location>
        <begin position="133"/>
        <end position="253"/>
    </location>
</feature>
<dbReference type="InterPro" id="IPR051450">
    <property type="entry name" value="Gfo/Idh/MocA_Oxidoreductases"/>
</dbReference>
<dbReference type="Pfam" id="PF22725">
    <property type="entry name" value="GFO_IDH_MocA_C3"/>
    <property type="match status" value="1"/>
</dbReference>